<gene>
    <name evidence="2" type="ORF">K452DRAFT_287062</name>
</gene>
<organism evidence="2 3">
    <name type="scientific">Aplosporella prunicola CBS 121167</name>
    <dbReference type="NCBI Taxonomy" id="1176127"/>
    <lineage>
        <taxon>Eukaryota</taxon>
        <taxon>Fungi</taxon>
        <taxon>Dikarya</taxon>
        <taxon>Ascomycota</taxon>
        <taxon>Pezizomycotina</taxon>
        <taxon>Dothideomycetes</taxon>
        <taxon>Dothideomycetes incertae sedis</taxon>
        <taxon>Botryosphaeriales</taxon>
        <taxon>Aplosporellaceae</taxon>
        <taxon>Aplosporella</taxon>
    </lineage>
</organism>
<evidence type="ECO:0000313" key="2">
    <source>
        <dbReference type="EMBL" id="KAF2142648.1"/>
    </source>
</evidence>
<feature type="region of interest" description="Disordered" evidence="1">
    <location>
        <begin position="1"/>
        <end position="20"/>
    </location>
</feature>
<dbReference type="Proteomes" id="UP000799438">
    <property type="component" value="Unassembled WGS sequence"/>
</dbReference>
<dbReference type="EMBL" id="ML995484">
    <property type="protein sequence ID" value="KAF2142648.1"/>
    <property type="molecule type" value="Genomic_DNA"/>
</dbReference>
<proteinExistence type="predicted"/>
<feature type="region of interest" description="Disordered" evidence="1">
    <location>
        <begin position="59"/>
        <end position="84"/>
    </location>
</feature>
<evidence type="ECO:0000256" key="1">
    <source>
        <dbReference type="SAM" id="MobiDB-lite"/>
    </source>
</evidence>
<name>A0A6A6BGD8_9PEZI</name>
<dbReference type="RefSeq" id="XP_033398360.1">
    <property type="nucleotide sequence ID" value="XM_033540411.1"/>
</dbReference>
<dbReference type="AlphaFoldDB" id="A0A6A6BGD8"/>
<dbReference type="GeneID" id="54297907"/>
<reference evidence="2" key="1">
    <citation type="journal article" date="2020" name="Stud. Mycol.">
        <title>101 Dothideomycetes genomes: a test case for predicting lifestyles and emergence of pathogens.</title>
        <authorList>
            <person name="Haridas S."/>
            <person name="Albert R."/>
            <person name="Binder M."/>
            <person name="Bloem J."/>
            <person name="Labutti K."/>
            <person name="Salamov A."/>
            <person name="Andreopoulos B."/>
            <person name="Baker S."/>
            <person name="Barry K."/>
            <person name="Bills G."/>
            <person name="Bluhm B."/>
            <person name="Cannon C."/>
            <person name="Castanera R."/>
            <person name="Culley D."/>
            <person name="Daum C."/>
            <person name="Ezra D."/>
            <person name="Gonzalez J."/>
            <person name="Henrissat B."/>
            <person name="Kuo A."/>
            <person name="Liang C."/>
            <person name="Lipzen A."/>
            <person name="Lutzoni F."/>
            <person name="Magnuson J."/>
            <person name="Mondo S."/>
            <person name="Nolan M."/>
            <person name="Ohm R."/>
            <person name="Pangilinan J."/>
            <person name="Park H.-J."/>
            <person name="Ramirez L."/>
            <person name="Alfaro M."/>
            <person name="Sun H."/>
            <person name="Tritt A."/>
            <person name="Yoshinaga Y."/>
            <person name="Zwiers L.-H."/>
            <person name="Turgeon B."/>
            <person name="Goodwin S."/>
            <person name="Spatafora J."/>
            <person name="Crous P."/>
            <person name="Grigoriev I."/>
        </authorList>
    </citation>
    <scope>NUCLEOTIDE SEQUENCE</scope>
    <source>
        <strain evidence="2">CBS 121167</strain>
    </source>
</reference>
<evidence type="ECO:0000313" key="3">
    <source>
        <dbReference type="Proteomes" id="UP000799438"/>
    </source>
</evidence>
<protein>
    <submittedName>
        <fullName evidence="2">Uncharacterized protein</fullName>
    </submittedName>
</protein>
<accession>A0A6A6BGD8</accession>
<keyword evidence="3" id="KW-1185">Reference proteome</keyword>
<sequence length="84" mass="9325">MYVCDPKQQRKTHMIPPRPCATPATPCTASAAVSLPSSTPPIYETHPTPFRADTSMQNRISQKPETVNKQRTTNPPTIGYQTKQ</sequence>